<sequence>METIYIYLLKASGLIALFYLAYYFLLRKETFFTANRFFLLAGLGTAVVLPLFYITKIVWVNPTPLNFPISELPLQQATPEESFEINWYLTAIAIYILGSALFFIKFGMDYWSLNRVLNKSKAQQQADFKLIDVPEKIAPFSYFNTIVFNSSLYSPSELQSILEHEKVHSEQHHTIDVLIIRFFSIVFWFNPFIWLYQRAILQNLEFIADNEATKRLDDKKAYQMALLKITTHENCVALTNHFYQSLIKKRIVMLNKNQSKKWNSWKYALILPALIAFVFIFQIKVLAQEKTVTHTTTSKTTTEDIILVIDKNTSDVKLKQEAQLLKDLHGINLKISKVKRNANQEITGIKVQFDDKNGNKGTNQVDSDRPISPITFIKNTDSKGKSSIGFYTGKANPKGKINKKIVLNSSDDEESNFAFSFSDDEEDLTPPDAPSVPDATDAPDAPDAPNQPKVQIQKRVIVTRSNNGEKPIVYINGKKVDVNMEELNSKLDPKSIERMDVYKGDISIEKYGDDGKNGVIAITTKDGRTEVNVNKIIKRAQADVERSLNDRENMQADMERARKEIELSKIEMQKAKAEIEKAKQEILKAKKEIEKAKAENNKI</sequence>
<name>A0A1I4YNB9_9FLAO</name>
<evidence type="ECO:0000256" key="3">
    <source>
        <dbReference type="SAM" id="Phobius"/>
    </source>
</evidence>
<evidence type="ECO:0000259" key="4">
    <source>
        <dbReference type="Pfam" id="PF05569"/>
    </source>
</evidence>
<keyword evidence="3" id="KW-1133">Transmembrane helix</keyword>
<dbReference type="AlphaFoldDB" id="A0A1I4YNB9"/>
<feature type="domain" description="Peptidase M56" evidence="4">
    <location>
        <begin position="131"/>
        <end position="254"/>
    </location>
</feature>
<evidence type="ECO:0000313" key="5">
    <source>
        <dbReference type="EMBL" id="SFN39079.1"/>
    </source>
</evidence>
<dbReference type="PANTHER" id="PTHR34978">
    <property type="entry name" value="POSSIBLE SENSOR-TRANSDUCER PROTEIN BLAR"/>
    <property type="match status" value="1"/>
</dbReference>
<keyword evidence="3" id="KW-0472">Membrane</keyword>
<dbReference type="Gene3D" id="2.170.130.10">
    <property type="entry name" value="TonB-dependent receptor, plug domain"/>
    <property type="match status" value="1"/>
</dbReference>
<accession>A0A1I4YNB9</accession>
<dbReference type="SUPFAM" id="SSF56935">
    <property type="entry name" value="Porins"/>
    <property type="match status" value="1"/>
</dbReference>
<dbReference type="CDD" id="cd07341">
    <property type="entry name" value="M56_BlaR1_MecR1_like"/>
    <property type="match status" value="1"/>
</dbReference>
<dbReference type="Pfam" id="PF05569">
    <property type="entry name" value="Peptidase_M56"/>
    <property type="match status" value="1"/>
</dbReference>
<dbReference type="EMBL" id="FOUT01000012">
    <property type="protein sequence ID" value="SFN39079.1"/>
    <property type="molecule type" value="Genomic_DNA"/>
</dbReference>
<feature type="transmembrane region" description="Helical" evidence="3">
    <location>
        <begin position="178"/>
        <end position="196"/>
    </location>
</feature>
<dbReference type="InterPro" id="IPR037066">
    <property type="entry name" value="Plug_dom_sf"/>
</dbReference>
<reference evidence="6" key="1">
    <citation type="submission" date="2016-10" db="EMBL/GenBank/DDBJ databases">
        <authorList>
            <person name="Varghese N."/>
            <person name="Submissions S."/>
        </authorList>
    </citation>
    <scope>NUCLEOTIDE SEQUENCE [LARGE SCALE GENOMIC DNA]</scope>
    <source>
        <strain evidence="6">DSM 4002</strain>
    </source>
</reference>
<feature type="region of interest" description="Disordered" evidence="2">
    <location>
        <begin position="354"/>
        <end position="378"/>
    </location>
</feature>
<evidence type="ECO:0000256" key="2">
    <source>
        <dbReference type="SAM" id="MobiDB-lite"/>
    </source>
</evidence>
<organism evidence="5 6">
    <name type="scientific">Flavobacterium succinicans</name>
    <dbReference type="NCBI Taxonomy" id="29536"/>
    <lineage>
        <taxon>Bacteria</taxon>
        <taxon>Pseudomonadati</taxon>
        <taxon>Bacteroidota</taxon>
        <taxon>Flavobacteriia</taxon>
        <taxon>Flavobacteriales</taxon>
        <taxon>Flavobacteriaceae</taxon>
        <taxon>Flavobacterium</taxon>
    </lineage>
</organism>
<gene>
    <name evidence="5" type="ORF">SAMN05444143_11225</name>
</gene>
<feature type="transmembrane region" description="Helical" evidence="3">
    <location>
        <begin position="85"/>
        <end position="104"/>
    </location>
</feature>
<dbReference type="InterPro" id="IPR052173">
    <property type="entry name" value="Beta-lactam_resp_regulator"/>
</dbReference>
<evidence type="ECO:0000313" key="6">
    <source>
        <dbReference type="Proteomes" id="UP000182961"/>
    </source>
</evidence>
<feature type="compositionally biased region" description="Low complexity" evidence="2">
    <location>
        <begin position="435"/>
        <end position="448"/>
    </location>
</feature>
<protein>
    <submittedName>
        <fullName evidence="5">BlaR1 peptidase M56</fullName>
    </submittedName>
</protein>
<keyword evidence="1" id="KW-0175">Coiled coil</keyword>
<dbReference type="PANTHER" id="PTHR34978:SF3">
    <property type="entry name" value="SLR0241 PROTEIN"/>
    <property type="match status" value="1"/>
</dbReference>
<feature type="region of interest" description="Disordered" evidence="2">
    <location>
        <begin position="420"/>
        <end position="455"/>
    </location>
</feature>
<feature type="coiled-coil region" evidence="1">
    <location>
        <begin position="537"/>
        <end position="601"/>
    </location>
</feature>
<proteinExistence type="predicted"/>
<dbReference type="RefSeq" id="WP_024982159.1">
    <property type="nucleotide sequence ID" value="NZ_CBCRUM010000015.1"/>
</dbReference>
<evidence type="ECO:0000256" key="1">
    <source>
        <dbReference type="SAM" id="Coils"/>
    </source>
</evidence>
<feature type="transmembrane region" description="Helical" evidence="3">
    <location>
        <begin position="6"/>
        <end position="25"/>
    </location>
</feature>
<dbReference type="STRING" id="29536.FLB_00860"/>
<keyword evidence="6" id="KW-1185">Reference proteome</keyword>
<dbReference type="InterPro" id="IPR008756">
    <property type="entry name" value="Peptidase_M56"/>
</dbReference>
<dbReference type="eggNOG" id="COG4219">
    <property type="taxonomic scope" value="Bacteria"/>
</dbReference>
<dbReference type="Proteomes" id="UP000182961">
    <property type="component" value="Unassembled WGS sequence"/>
</dbReference>
<keyword evidence="3" id="KW-0812">Transmembrane</keyword>
<feature type="transmembrane region" description="Helical" evidence="3">
    <location>
        <begin position="37"/>
        <end position="59"/>
    </location>
</feature>